<sequence length="31" mass="3601">MIFIEKTKIVNNACIAYHHKEVKSKKLVADE</sequence>
<proteinExistence type="predicted"/>
<evidence type="ECO:0000313" key="1">
    <source>
        <dbReference type="EMBL" id="DAE27449.1"/>
    </source>
</evidence>
<accession>A0A8S5R8N7</accession>
<organism evidence="1">
    <name type="scientific">virus sp. ctLTC15</name>
    <dbReference type="NCBI Taxonomy" id="2826801"/>
    <lineage>
        <taxon>Viruses</taxon>
    </lineage>
</organism>
<dbReference type="EMBL" id="BK015839">
    <property type="protein sequence ID" value="DAE27449.1"/>
    <property type="molecule type" value="Genomic_DNA"/>
</dbReference>
<protein>
    <submittedName>
        <fullName evidence="1">Uncharacterized protein</fullName>
    </submittedName>
</protein>
<name>A0A8S5R8N7_9VIRU</name>
<reference evidence="1" key="1">
    <citation type="journal article" date="2021" name="Proc. Natl. Acad. Sci. U.S.A.">
        <title>A Catalog of Tens of Thousands of Viruses from Human Metagenomes Reveals Hidden Associations with Chronic Diseases.</title>
        <authorList>
            <person name="Tisza M.J."/>
            <person name="Buck C.B."/>
        </authorList>
    </citation>
    <scope>NUCLEOTIDE SEQUENCE</scope>
    <source>
        <strain evidence="1">CtLTC15</strain>
    </source>
</reference>